<keyword evidence="4" id="KW-1185">Reference proteome</keyword>
<proteinExistence type="predicted"/>
<protein>
    <recommendedName>
        <fullName evidence="5">Alpha/beta hydrolase fold-3 domain-containing protein</fullName>
    </recommendedName>
</protein>
<evidence type="ECO:0000256" key="2">
    <source>
        <dbReference type="SAM" id="Phobius"/>
    </source>
</evidence>
<accession>A5DRL3</accession>
<organism evidence="3 4">
    <name type="scientific">Meyerozyma guilliermondii (strain ATCC 6260 / CBS 566 / DSM 6381 / JCM 1539 / NBRC 10279 / NRRL Y-324)</name>
    <name type="common">Yeast</name>
    <name type="synonym">Candida guilliermondii</name>
    <dbReference type="NCBI Taxonomy" id="294746"/>
    <lineage>
        <taxon>Eukaryota</taxon>
        <taxon>Fungi</taxon>
        <taxon>Dikarya</taxon>
        <taxon>Ascomycota</taxon>
        <taxon>Saccharomycotina</taxon>
        <taxon>Pichiomycetes</taxon>
        <taxon>Debaryomycetaceae</taxon>
        <taxon>Meyerozyma</taxon>
    </lineage>
</organism>
<evidence type="ECO:0000256" key="1">
    <source>
        <dbReference type="ARBA" id="ARBA00022801"/>
    </source>
</evidence>
<dbReference type="PANTHER" id="PTHR48081:SF31">
    <property type="entry name" value="STERYL ACETYL HYDROLASE MUG81-RELATED"/>
    <property type="match status" value="1"/>
</dbReference>
<name>A5DRL3_PICGU</name>
<reference evidence="3 4" key="1">
    <citation type="journal article" date="2009" name="Nature">
        <title>Evolution of pathogenicity and sexual reproduction in eight Candida genomes.</title>
        <authorList>
            <person name="Butler G."/>
            <person name="Rasmussen M.D."/>
            <person name="Lin M.F."/>
            <person name="Santos M.A."/>
            <person name="Sakthikumar S."/>
            <person name="Munro C.A."/>
            <person name="Rheinbay E."/>
            <person name="Grabherr M."/>
            <person name="Forche A."/>
            <person name="Reedy J.L."/>
            <person name="Agrafioti I."/>
            <person name="Arnaud M.B."/>
            <person name="Bates S."/>
            <person name="Brown A.J."/>
            <person name="Brunke S."/>
            <person name="Costanzo M.C."/>
            <person name="Fitzpatrick D.A."/>
            <person name="de Groot P.W."/>
            <person name="Harris D."/>
            <person name="Hoyer L.L."/>
            <person name="Hube B."/>
            <person name="Klis F.M."/>
            <person name="Kodira C."/>
            <person name="Lennard N."/>
            <person name="Logue M.E."/>
            <person name="Martin R."/>
            <person name="Neiman A.M."/>
            <person name="Nikolaou E."/>
            <person name="Quail M.A."/>
            <person name="Quinn J."/>
            <person name="Santos M.C."/>
            <person name="Schmitzberger F.F."/>
            <person name="Sherlock G."/>
            <person name="Shah P."/>
            <person name="Silverstein K.A."/>
            <person name="Skrzypek M.S."/>
            <person name="Soll D."/>
            <person name="Staggs R."/>
            <person name="Stansfield I."/>
            <person name="Stumpf M.P."/>
            <person name="Sudbery P.E."/>
            <person name="Srikantha T."/>
            <person name="Zeng Q."/>
            <person name="Berman J."/>
            <person name="Berriman M."/>
            <person name="Heitman J."/>
            <person name="Gow N.A."/>
            <person name="Lorenz M.C."/>
            <person name="Birren B.W."/>
            <person name="Kellis M."/>
            <person name="Cuomo C.A."/>
        </authorList>
    </citation>
    <scope>NUCLEOTIDE SEQUENCE [LARGE SCALE GENOMIC DNA]</scope>
    <source>
        <strain evidence="4">ATCC 6260 / CBS 566 / DSM 6381 / JCM 1539 / NBRC 10279 / NRRL Y-324</strain>
    </source>
</reference>
<dbReference type="AlphaFoldDB" id="A5DRL3"/>
<dbReference type="VEuPathDB" id="FungiDB:PGUG_05914"/>
<keyword evidence="2" id="KW-0812">Transmembrane</keyword>
<dbReference type="eggNOG" id="KOG1515">
    <property type="taxonomic scope" value="Eukaryota"/>
</dbReference>
<evidence type="ECO:0008006" key="5">
    <source>
        <dbReference type="Google" id="ProtNLM"/>
    </source>
</evidence>
<dbReference type="OrthoDB" id="2152029at2759"/>
<dbReference type="Pfam" id="PF10340">
    <property type="entry name" value="Say1_Mug180"/>
    <property type="match status" value="1"/>
</dbReference>
<dbReference type="SUPFAM" id="SSF53474">
    <property type="entry name" value="alpha/beta-Hydrolases"/>
    <property type="match status" value="1"/>
</dbReference>
<dbReference type="RefSeq" id="XP_001482151.2">
    <property type="nucleotide sequence ID" value="XM_001482101.1"/>
</dbReference>
<dbReference type="ESTHER" id="picgu-a5drl3">
    <property type="family name" value="Steryl_acetyl_hydrolase"/>
</dbReference>
<dbReference type="PANTHER" id="PTHR48081">
    <property type="entry name" value="AB HYDROLASE SUPERFAMILY PROTEIN C4A8.06C"/>
    <property type="match status" value="1"/>
</dbReference>
<dbReference type="GO" id="GO:0016787">
    <property type="term" value="F:hydrolase activity"/>
    <property type="evidence" value="ECO:0007669"/>
    <property type="project" value="UniProtKB-KW"/>
</dbReference>
<dbReference type="InterPro" id="IPR050300">
    <property type="entry name" value="GDXG_lipolytic_enzyme"/>
</dbReference>
<dbReference type="Gene3D" id="3.40.50.1820">
    <property type="entry name" value="alpha/beta hydrolase"/>
    <property type="match status" value="1"/>
</dbReference>
<dbReference type="OMA" id="EWCKYAL"/>
<dbReference type="InterPro" id="IPR029058">
    <property type="entry name" value="AB_hydrolase_fold"/>
</dbReference>
<dbReference type="GeneID" id="5123829"/>
<dbReference type="InterPro" id="IPR019436">
    <property type="entry name" value="Say1-like"/>
</dbReference>
<keyword evidence="1" id="KW-0378">Hydrolase</keyword>
<dbReference type="InParanoid" id="A5DRL3"/>
<dbReference type="EMBL" id="CH408162">
    <property type="protein sequence ID" value="EDK41816.2"/>
    <property type="molecule type" value="Genomic_DNA"/>
</dbReference>
<gene>
    <name evidence="3" type="ORF">PGUG_05914</name>
</gene>
<evidence type="ECO:0000313" key="3">
    <source>
        <dbReference type="EMBL" id="EDK41816.2"/>
    </source>
</evidence>
<dbReference type="KEGG" id="pgu:PGUG_05914"/>
<keyword evidence="2" id="KW-0472">Membrane</keyword>
<keyword evidence="2" id="KW-1133">Transmembrane helix</keyword>
<dbReference type="Proteomes" id="UP000001997">
    <property type="component" value="Unassembled WGS sequence"/>
</dbReference>
<evidence type="ECO:0000313" key="4">
    <source>
        <dbReference type="Proteomes" id="UP000001997"/>
    </source>
</evidence>
<dbReference type="HOGENOM" id="CLU_053543_0_0_1"/>
<sequence>MLSAGTIGKLATLPFRLLWVIILYYLGFPAFRRYHNDLKSCLKLTIFRDALAYKFSDYKYIPSFSNDYIIGNLVPFLYRIKTKSIPGYGTRHDNNSLWLVKQPERKPSDPILIYLHGGGYFLQTTPSQIVSMLAIYKLLDPEAQSRLSILHLDYKLTSKGFHVPHQLNQLHETYEALVKAGSTNIILCGDSAGGNLAVGYTQYLKKSGSTLVQPTALILISPWLDIKPTDDNWQPTRSYYENEKRDMIRFGAFKGDMLKEGFGTVDRSDPIYCPAQHPINKADWDIDCYKDANHSVFMVCGEDESLRDEALRWAEAVLDVPLFSAVLYGNSEGKYDPRIHHFHRDGDTKHCRTDVYVEPWGIHDAVFVFENPVMSKINAAEAKGLKLGYADLDEKYFGIKRAAKFLNDTIDRS</sequence>
<feature type="transmembrane region" description="Helical" evidence="2">
    <location>
        <begin position="6"/>
        <end position="26"/>
    </location>
</feature>